<evidence type="ECO:0000256" key="1">
    <source>
        <dbReference type="ARBA" id="ARBA00004651"/>
    </source>
</evidence>
<gene>
    <name evidence="8" type="ORF">DN069_12470</name>
</gene>
<dbReference type="AlphaFoldDB" id="A0A2X0IJK4"/>
<keyword evidence="5 6" id="KW-0472">Membrane</keyword>
<keyword evidence="2" id="KW-1003">Cell membrane</keyword>
<dbReference type="InterPro" id="IPR018076">
    <property type="entry name" value="T2SS_GspF_dom"/>
</dbReference>
<comment type="caution">
    <text evidence="8">The sequence shown here is derived from an EMBL/GenBank/DDBJ whole genome shotgun (WGS) entry which is preliminary data.</text>
</comment>
<comment type="subcellular location">
    <subcellularLocation>
        <location evidence="1">Cell membrane</location>
        <topology evidence="1">Multi-pass membrane protein</topology>
    </subcellularLocation>
</comment>
<dbReference type="Proteomes" id="UP000248889">
    <property type="component" value="Unassembled WGS sequence"/>
</dbReference>
<evidence type="ECO:0000313" key="9">
    <source>
        <dbReference type="Proteomes" id="UP000248889"/>
    </source>
</evidence>
<sequence length="194" mass="19450">MLGLGLAVLVGGPTGWLLGAVVAALGLRFLPAPPGTEERARRRESELLRSQLPLAADLLAGCMASWCPPDAAVAAVAEAMPQPIAGRLVAAAVQLSMGADPEACWDRLGAAEPVLAPLGRCLARAASSGAPPAAGLARLADAERASAAREAGARVRRAGVLATAPLGLCFLPAFVLVGVVPVVTGLAGIFLGRL</sequence>
<evidence type="ECO:0000256" key="6">
    <source>
        <dbReference type="SAM" id="Phobius"/>
    </source>
</evidence>
<proteinExistence type="predicted"/>
<reference evidence="8 9" key="1">
    <citation type="submission" date="2018-06" db="EMBL/GenBank/DDBJ databases">
        <title>Streptacidiphilus pinicola sp. nov., isolated from pine grove soil.</title>
        <authorList>
            <person name="Roh S.G."/>
            <person name="Park S."/>
            <person name="Kim M.-K."/>
            <person name="Yun B.-R."/>
            <person name="Park J."/>
            <person name="Kim M.J."/>
            <person name="Kim Y.S."/>
            <person name="Kim S.B."/>
        </authorList>
    </citation>
    <scope>NUCLEOTIDE SEQUENCE [LARGE SCALE GENOMIC DNA]</scope>
    <source>
        <strain evidence="8 9">MMS16-CNU450</strain>
    </source>
</reference>
<name>A0A2X0IJK4_9ACTN</name>
<evidence type="ECO:0000256" key="2">
    <source>
        <dbReference type="ARBA" id="ARBA00022475"/>
    </source>
</evidence>
<accession>A0A2X0IJK4</accession>
<dbReference type="PANTHER" id="PTHR35007">
    <property type="entry name" value="INTEGRAL MEMBRANE PROTEIN-RELATED"/>
    <property type="match status" value="1"/>
</dbReference>
<evidence type="ECO:0000256" key="5">
    <source>
        <dbReference type="ARBA" id="ARBA00023136"/>
    </source>
</evidence>
<dbReference type="EMBL" id="QKYN01000044">
    <property type="protein sequence ID" value="RAG85294.1"/>
    <property type="molecule type" value="Genomic_DNA"/>
</dbReference>
<dbReference type="PANTHER" id="PTHR35007:SF3">
    <property type="entry name" value="POSSIBLE CONSERVED ALANINE RICH MEMBRANE PROTEIN"/>
    <property type="match status" value="1"/>
</dbReference>
<feature type="domain" description="Type II secretion system protein GspF" evidence="7">
    <location>
        <begin position="56"/>
        <end position="179"/>
    </location>
</feature>
<dbReference type="Pfam" id="PF00482">
    <property type="entry name" value="T2SSF"/>
    <property type="match status" value="1"/>
</dbReference>
<keyword evidence="3 6" id="KW-0812">Transmembrane</keyword>
<dbReference type="GO" id="GO:0005886">
    <property type="term" value="C:plasma membrane"/>
    <property type="evidence" value="ECO:0007669"/>
    <property type="project" value="UniProtKB-SubCell"/>
</dbReference>
<organism evidence="8 9">
    <name type="scientific">Streptacidiphilus pinicola</name>
    <dbReference type="NCBI Taxonomy" id="2219663"/>
    <lineage>
        <taxon>Bacteria</taxon>
        <taxon>Bacillati</taxon>
        <taxon>Actinomycetota</taxon>
        <taxon>Actinomycetes</taxon>
        <taxon>Kitasatosporales</taxon>
        <taxon>Streptomycetaceae</taxon>
        <taxon>Streptacidiphilus</taxon>
    </lineage>
</organism>
<evidence type="ECO:0000256" key="3">
    <source>
        <dbReference type="ARBA" id="ARBA00022692"/>
    </source>
</evidence>
<evidence type="ECO:0000313" key="8">
    <source>
        <dbReference type="EMBL" id="RAG85294.1"/>
    </source>
</evidence>
<keyword evidence="4 6" id="KW-1133">Transmembrane helix</keyword>
<evidence type="ECO:0000259" key="7">
    <source>
        <dbReference type="Pfam" id="PF00482"/>
    </source>
</evidence>
<protein>
    <submittedName>
        <fullName evidence="8">Type II secretion protein F</fullName>
    </submittedName>
</protein>
<evidence type="ECO:0000256" key="4">
    <source>
        <dbReference type="ARBA" id="ARBA00022989"/>
    </source>
</evidence>
<dbReference type="OrthoDB" id="3267562at2"/>
<feature type="transmembrane region" description="Helical" evidence="6">
    <location>
        <begin position="166"/>
        <end position="191"/>
    </location>
</feature>
<keyword evidence="9" id="KW-1185">Reference proteome</keyword>
<feature type="transmembrane region" description="Helical" evidence="6">
    <location>
        <begin position="6"/>
        <end position="30"/>
    </location>
</feature>